<dbReference type="InterPro" id="IPR001406">
    <property type="entry name" value="PsdUridine_synth_TruA"/>
</dbReference>
<dbReference type="EC" id="5.4.99.12" evidence="4"/>
<dbReference type="InterPro" id="IPR020095">
    <property type="entry name" value="PsdUridine_synth_TruA_C"/>
</dbReference>
<evidence type="ECO:0000256" key="2">
    <source>
        <dbReference type="ARBA" id="ARBA00022694"/>
    </source>
</evidence>
<dbReference type="GO" id="GO:0160147">
    <property type="term" value="F:tRNA pseudouridine(38-40) synthase activity"/>
    <property type="evidence" value="ECO:0007669"/>
    <property type="project" value="UniProtKB-EC"/>
</dbReference>
<dbReference type="GO" id="GO:1990481">
    <property type="term" value="P:mRNA pseudouridine synthesis"/>
    <property type="evidence" value="ECO:0007669"/>
    <property type="project" value="TreeGrafter"/>
</dbReference>
<dbReference type="GO" id="GO:0005737">
    <property type="term" value="C:cytoplasm"/>
    <property type="evidence" value="ECO:0007669"/>
    <property type="project" value="TreeGrafter"/>
</dbReference>
<proteinExistence type="inferred from homology"/>
<dbReference type="Pfam" id="PF01416">
    <property type="entry name" value="PseudoU_synth_1"/>
    <property type="match status" value="1"/>
</dbReference>
<name>A0AAD9LEK5_BABDI</name>
<reference evidence="6" key="1">
    <citation type="journal article" date="2014" name="Nucleic Acids Res.">
        <title>The evolutionary dynamics of variant antigen genes in Babesia reveal a history of genomic innovation underlying host-parasite interaction.</title>
        <authorList>
            <person name="Jackson A.P."/>
            <person name="Otto T.D."/>
            <person name="Darby A."/>
            <person name="Ramaprasad A."/>
            <person name="Xia D."/>
            <person name="Echaide I.E."/>
            <person name="Farber M."/>
            <person name="Gahlot S."/>
            <person name="Gamble J."/>
            <person name="Gupta D."/>
            <person name="Gupta Y."/>
            <person name="Jackson L."/>
            <person name="Malandrin L."/>
            <person name="Malas T.B."/>
            <person name="Moussa E."/>
            <person name="Nair M."/>
            <person name="Reid A.J."/>
            <person name="Sanders M."/>
            <person name="Sharma J."/>
            <person name="Tracey A."/>
            <person name="Quail M.A."/>
            <person name="Weir W."/>
            <person name="Wastling J.M."/>
            <person name="Hall N."/>
            <person name="Willadsen P."/>
            <person name="Lingelbach K."/>
            <person name="Shiels B."/>
            <person name="Tait A."/>
            <person name="Berriman M."/>
            <person name="Allred D.R."/>
            <person name="Pain A."/>
        </authorList>
    </citation>
    <scope>NUCLEOTIDE SEQUENCE</scope>
    <source>
        <strain evidence="6">1802A</strain>
    </source>
</reference>
<dbReference type="PANTHER" id="PTHR11142">
    <property type="entry name" value="PSEUDOURIDYLATE SYNTHASE"/>
    <property type="match status" value="1"/>
</dbReference>
<dbReference type="SUPFAM" id="SSF55120">
    <property type="entry name" value="Pseudouridine synthase"/>
    <property type="match status" value="1"/>
</dbReference>
<evidence type="ECO:0000256" key="1">
    <source>
        <dbReference type="ARBA" id="ARBA00009375"/>
    </source>
</evidence>
<accession>A0AAD9LEK5</accession>
<dbReference type="Proteomes" id="UP001195914">
    <property type="component" value="Unassembled WGS sequence"/>
</dbReference>
<evidence type="ECO:0000259" key="5">
    <source>
        <dbReference type="Pfam" id="PF01416"/>
    </source>
</evidence>
<comment type="similarity">
    <text evidence="1 4">Belongs to the tRNA pseudouridine synthase TruA family.</text>
</comment>
<dbReference type="InterPro" id="IPR020094">
    <property type="entry name" value="TruA/RsuA/RluB/E/F_N"/>
</dbReference>
<evidence type="ECO:0000313" key="6">
    <source>
        <dbReference type="EMBL" id="KAK1932917.1"/>
    </source>
</evidence>
<reference evidence="6" key="2">
    <citation type="submission" date="2021-05" db="EMBL/GenBank/DDBJ databases">
        <authorList>
            <person name="Pain A."/>
        </authorList>
    </citation>
    <scope>NUCLEOTIDE SEQUENCE</scope>
    <source>
        <strain evidence="6">1802A</strain>
    </source>
</reference>
<keyword evidence="2 4" id="KW-0819">tRNA processing</keyword>
<protein>
    <recommendedName>
        <fullName evidence="4">tRNA pseudouridine synthase</fullName>
        <ecNumber evidence="4">5.4.99.12</ecNumber>
    </recommendedName>
</protein>
<comment type="caution">
    <text evidence="6">The sequence shown here is derived from an EMBL/GenBank/DDBJ whole genome shotgun (WGS) entry which is preliminary data.</text>
</comment>
<dbReference type="GO" id="GO:0003723">
    <property type="term" value="F:RNA binding"/>
    <property type="evidence" value="ECO:0007669"/>
    <property type="project" value="InterPro"/>
</dbReference>
<dbReference type="EMBL" id="JAHBMH010000073">
    <property type="protein sequence ID" value="KAK1932917.1"/>
    <property type="molecule type" value="Genomic_DNA"/>
</dbReference>
<evidence type="ECO:0000256" key="4">
    <source>
        <dbReference type="RuleBase" id="RU003792"/>
    </source>
</evidence>
<comment type="catalytic activity">
    <reaction evidence="4">
        <text>uridine(38/39/40) in tRNA = pseudouridine(38/39/40) in tRNA</text>
        <dbReference type="Rhea" id="RHEA:22376"/>
        <dbReference type="Rhea" id="RHEA-COMP:10085"/>
        <dbReference type="Rhea" id="RHEA-COMP:10087"/>
        <dbReference type="ChEBI" id="CHEBI:65314"/>
        <dbReference type="ChEBI" id="CHEBI:65315"/>
        <dbReference type="EC" id="5.4.99.12"/>
    </reaction>
</comment>
<dbReference type="AlphaFoldDB" id="A0AAD9LEK5"/>
<dbReference type="Gene3D" id="3.30.70.660">
    <property type="entry name" value="Pseudouridine synthase I, catalytic domain, C-terminal subdomain"/>
    <property type="match status" value="1"/>
</dbReference>
<dbReference type="GO" id="GO:0005634">
    <property type="term" value="C:nucleus"/>
    <property type="evidence" value="ECO:0007669"/>
    <property type="project" value="TreeGrafter"/>
</dbReference>
<dbReference type="InterPro" id="IPR020097">
    <property type="entry name" value="PsdUridine_synth_TruA_a/b_dom"/>
</dbReference>
<evidence type="ECO:0000313" key="7">
    <source>
        <dbReference type="Proteomes" id="UP001195914"/>
    </source>
</evidence>
<sequence length="319" mass="35912">MSVAENASGPCGSKILVDFSYIGTGFHPNTVESQLFTAFAKASMAANVLNKFVLMYHNRMHSSGYERCGRTDKDVHALHNYCSFFLDPCSPEDHCMRSSDREHGSGVCYRIKSFVKAVNKHLPRSIRINSVDAVPDNFSARRCCVSRTYKYFFKLGTMNLSSMQEASQEFVGCRVNSKTHVVQVGSHNFLQFCKMDSRNPKGPNTTIYSFTIEHYNDILSVATIIGRSFLWHQVRCMVGMLFLVGNGTISGVTIKELLEHPQGPKYNYKMASPHGLVLADCSYEIQLEPRRLSSHAVYREELEHSIQRLGPLSLLATNE</sequence>
<dbReference type="InterPro" id="IPR020103">
    <property type="entry name" value="PsdUridine_synth_cat_dom_sf"/>
</dbReference>
<dbReference type="Gene3D" id="3.30.70.580">
    <property type="entry name" value="Pseudouridine synthase I, catalytic domain, N-terminal subdomain"/>
    <property type="match status" value="1"/>
</dbReference>
<keyword evidence="7" id="KW-1185">Reference proteome</keyword>
<gene>
    <name evidence="6" type="ORF">X943_001377</name>
</gene>
<organism evidence="6 7">
    <name type="scientific">Babesia divergens</name>
    <dbReference type="NCBI Taxonomy" id="32595"/>
    <lineage>
        <taxon>Eukaryota</taxon>
        <taxon>Sar</taxon>
        <taxon>Alveolata</taxon>
        <taxon>Apicomplexa</taxon>
        <taxon>Aconoidasida</taxon>
        <taxon>Piroplasmida</taxon>
        <taxon>Babesiidae</taxon>
        <taxon>Babesia</taxon>
    </lineage>
</organism>
<keyword evidence="3 4" id="KW-0413">Isomerase</keyword>
<evidence type="ECO:0000256" key="3">
    <source>
        <dbReference type="ARBA" id="ARBA00023235"/>
    </source>
</evidence>
<feature type="domain" description="Pseudouridine synthase I TruA alpha/beta" evidence="5">
    <location>
        <begin position="184"/>
        <end position="284"/>
    </location>
</feature>
<dbReference type="GO" id="GO:0031119">
    <property type="term" value="P:tRNA pseudouridine synthesis"/>
    <property type="evidence" value="ECO:0007669"/>
    <property type="project" value="TreeGrafter"/>
</dbReference>
<dbReference type="PANTHER" id="PTHR11142:SF5">
    <property type="entry name" value="TRNA PSEUDOURIDINE(38_39) SYNTHASE"/>
    <property type="match status" value="1"/>
</dbReference>